<sequence>MLRVDSTLQHESVRYDDYTMRTLQVSLESKDSRFLPYLRNSLKEELRSESQIAVHQLADIPIGYVLSLLDFFVHAFAIVSDVKSWLVLRYEALVMRDSNSISHSDLWVSCNKWMKFAQDAFDNGFYSIASQARENTLFLSDGKGDARSDGLLENWR</sequence>
<reference evidence="1" key="1">
    <citation type="submission" date="2022-04" db="EMBL/GenBank/DDBJ databases">
        <title>Carnegiea gigantea Genome sequencing and assembly v2.</title>
        <authorList>
            <person name="Copetti D."/>
            <person name="Sanderson M.J."/>
            <person name="Burquez A."/>
            <person name="Wojciechowski M.F."/>
        </authorList>
    </citation>
    <scope>NUCLEOTIDE SEQUENCE</scope>
    <source>
        <strain evidence="1">SGP5-SGP5p</strain>
        <tissue evidence="1">Aerial part</tissue>
    </source>
</reference>
<proteinExistence type="predicted"/>
<dbReference type="InterPro" id="IPR044969">
    <property type="entry name" value="DFO"/>
</dbReference>
<organism evidence="1 2">
    <name type="scientific">Carnegiea gigantea</name>
    <dbReference type="NCBI Taxonomy" id="171969"/>
    <lineage>
        <taxon>Eukaryota</taxon>
        <taxon>Viridiplantae</taxon>
        <taxon>Streptophyta</taxon>
        <taxon>Embryophyta</taxon>
        <taxon>Tracheophyta</taxon>
        <taxon>Spermatophyta</taxon>
        <taxon>Magnoliopsida</taxon>
        <taxon>eudicotyledons</taxon>
        <taxon>Gunneridae</taxon>
        <taxon>Pentapetalae</taxon>
        <taxon>Caryophyllales</taxon>
        <taxon>Cactineae</taxon>
        <taxon>Cactaceae</taxon>
        <taxon>Cactoideae</taxon>
        <taxon>Echinocereeae</taxon>
        <taxon>Carnegiea</taxon>
    </lineage>
</organism>
<comment type="caution">
    <text evidence="1">The sequence shown here is derived from an EMBL/GenBank/DDBJ whole genome shotgun (WGS) entry which is preliminary data.</text>
</comment>
<dbReference type="GO" id="GO:0042138">
    <property type="term" value="P:meiotic DNA double-strand break formation"/>
    <property type="evidence" value="ECO:0007669"/>
    <property type="project" value="InterPro"/>
</dbReference>
<gene>
    <name evidence="1" type="ORF">Cgig2_027119</name>
</gene>
<dbReference type="OrthoDB" id="1925581at2759"/>
<evidence type="ECO:0000313" key="2">
    <source>
        <dbReference type="Proteomes" id="UP001153076"/>
    </source>
</evidence>
<dbReference type="Proteomes" id="UP001153076">
    <property type="component" value="Unassembled WGS sequence"/>
</dbReference>
<evidence type="ECO:0000313" key="1">
    <source>
        <dbReference type="EMBL" id="KAJ8423858.1"/>
    </source>
</evidence>
<dbReference type="AlphaFoldDB" id="A0A9Q1JLP4"/>
<protein>
    <submittedName>
        <fullName evidence="1">Uncharacterized protein</fullName>
    </submittedName>
</protein>
<name>A0A9Q1JLP4_9CARY</name>
<keyword evidence="2" id="KW-1185">Reference proteome</keyword>
<dbReference type="EMBL" id="JAKOGI010001845">
    <property type="protein sequence ID" value="KAJ8423858.1"/>
    <property type="molecule type" value="Genomic_DNA"/>
</dbReference>
<accession>A0A9Q1JLP4</accession>
<dbReference type="PANTHER" id="PTHR37176:SF1">
    <property type="entry name" value="PROTEIN DOUBLE-STRAND BREAK FORMATION"/>
    <property type="match status" value="1"/>
</dbReference>
<dbReference type="PANTHER" id="PTHR37176">
    <property type="entry name" value="F10K1.23"/>
    <property type="match status" value="1"/>
</dbReference>